<organism evidence="1 2">
    <name type="scientific">Hespellia stercorisuis DSM 15480</name>
    <dbReference type="NCBI Taxonomy" id="1121950"/>
    <lineage>
        <taxon>Bacteria</taxon>
        <taxon>Bacillati</taxon>
        <taxon>Bacillota</taxon>
        <taxon>Clostridia</taxon>
        <taxon>Lachnospirales</taxon>
        <taxon>Lachnospiraceae</taxon>
        <taxon>Hespellia</taxon>
    </lineage>
</organism>
<gene>
    <name evidence="1" type="ORF">SAMN02745243_00930</name>
</gene>
<keyword evidence="2" id="KW-1185">Reference proteome</keyword>
<reference evidence="1 2" key="1">
    <citation type="submission" date="2016-11" db="EMBL/GenBank/DDBJ databases">
        <authorList>
            <person name="Jaros S."/>
            <person name="Januszkiewicz K."/>
            <person name="Wedrychowicz H."/>
        </authorList>
    </citation>
    <scope>NUCLEOTIDE SEQUENCE [LARGE SCALE GENOMIC DNA]</scope>
    <source>
        <strain evidence="1 2">DSM 15480</strain>
    </source>
</reference>
<dbReference type="STRING" id="1121950.SAMN02745243_00930"/>
<dbReference type="EMBL" id="FQZY01000012">
    <property type="protein sequence ID" value="SHJ59274.1"/>
    <property type="molecule type" value="Genomic_DNA"/>
</dbReference>
<dbReference type="InterPro" id="IPR045584">
    <property type="entry name" value="Pilin-like"/>
</dbReference>
<dbReference type="AlphaFoldDB" id="A0A1M6KJX9"/>
<evidence type="ECO:0000313" key="2">
    <source>
        <dbReference type="Proteomes" id="UP000184301"/>
    </source>
</evidence>
<proteinExistence type="predicted"/>
<dbReference type="Gene3D" id="3.30.700.10">
    <property type="entry name" value="Glycoprotein, Type 4 Pilin"/>
    <property type="match status" value="1"/>
</dbReference>
<dbReference type="Proteomes" id="UP000184301">
    <property type="component" value="Unassembled WGS sequence"/>
</dbReference>
<evidence type="ECO:0000313" key="1">
    <source>
        <dbReference type="EMBL" id="SHJ59274.1"/>
    </source>
</evidence>
<accession>A0A1M6KJX9</accession>
<protein>
    <recommendedName>
        <fullName evidence="3">Prepilin-type N-terminal cleavage/methylation domain-containing protein</fullName>
    </recommendedName>
</protein>
<sequence>MAELLIVVAIIAVLVAVSIPIFTHRLEKARRTVCLNERNTMRRAAAMATLTDDIDWTKYSDSAEVIAKLKDMGLIEEFECQSGGTIYAEENSIKAGNVSFRCTYHDDGKKPGDEEENLTGTGSALKNLQDALKDAWESYIKDKNNSKNNTAFLQNFFKNNNSEDYLKKEKVSDVLTEDQIEKLAKSMNEKQSDYTETQIKSVLQKYANSELTVAPYVLRDGTIVYYYTEDASRFGKNDSTNHSTTSMMYYNGTWYMAPMASADKLKNGFYPANFNSESPSEFFGKEGWIAVN</sequence>
<name>A0A1M6KJX9_9FIRM</name>
<evidence type="ECO:0008006" key="3">
    <source>
        <dbReference type="Google" id="ProtNLM"/>
    </source>
</evidence>
<dbReference type="SUPFAM" id="SSF54523">
    <property type="entry name" value="Pili subunits"/>
    <property type="match status" value="1"/>
</dbReference>